<reference evidence="7 8" key="1">
    <citation type="submission" date="2017-04" db="EMBL/GenBank/DDBJ databases">
        <title>Novel microbial lineages endemic to geothermal iron-oxide mats fill important gaps in the evolutionary history of Archaea.</title>
        <authorList>
            <person name="Jay Z.J."/>
            <person name="Beam J.P."/>
            <person name="Dlakic M."/>
            <person name="Rusch D.B."/>
            <person name="Kozubal M.A."/>
            <person name="Inskeep W.P."/>
        </authorList>
    </citation>
    <scope>NUCLEOTIDE SEQUENCE [LARGE SCALE GENOMIC DNA]</scope>
    <source>
        <strain evidence="7">BE_D</strain>
    </source>
</reference>
<dbReference type="InterPro" id="IPR027417">
    <property type="entry name" value="P-loop_NTPase"/>
</dbReference>
<dbReference type="GO" id="GO:0015658">
    <property type="term" value="F:branched-chain amino acid transmembrane transporter activity"/>
    <property type="evidence" value="ECO:0007669"/>
    <property type="project" value="TreeGrafter"/>
</dbReference>
<keyword evidence="3" id="KW-0547">Nucleotide-binding</keyword>
<evidence type="ECO:0000313" key="8">
    <source>
        <dbReference type="Proteomes" id="UP000240569"/>
    </source>
</evidence>
<keyword evidence="4" id="KW-0067">ATP-binding</keyword>
<dbReference type="PANTHER" id="PTHR43820:SF6">
    <property type="entry name" value="ABC TRANSPORTER ATP-BINDING PROTEIN"/>
    <property type="match status" value="1"/>
</dbReference>
<accession>A0A2R6AGG6</accession>
<dbReference type="PROSITE" id="PS50893">
    <property type="entry name" value="ABC_TRANSPORTER_2"/>
    <property type="match status" value="1"/>
</dbReference>
<dbReference type="PANTHER" id="PTHR43820">
    <property type="entry name" value="HIGH-AFFINITY BRANCHED-CHAIN AMINO ACID TRANSPORT ATP-BINDING PROTEIN LIVF"/>
    <property type="match status" value="1"/>
</dbReference>
<evidence type="ECO:0000259" key="6">
    <source>
        <dbReference type="PROSITE" id="PS50893"/>
    </source>
</evidence>
<dbReference type="GO" id="GO:0015807">
    <property type="term" value="P:L-amino acid transport"/>
    <property type="evidence" value="ECO:0007669"/>
    <property type="project" value="TreeGrafter"/>
</dbReference>
<dbReference type="Gene3D" id="3.40.50.300">
    <property type="entry name" value="P-loop containing nucleotide triphosphate hydrolases"/>
    <property type="match status" value="1"/>
</dbReference>
<dbReference type="Pfam" id="PF00005">
    <property type="entry name" value="ABC_tran"/>
    <property type="match status" value="1"/>
</dbReference>
<sequence length="239" mass="26351">MSLRTEKLVSGYLPGIAILNGVNLEAPKAQITLIIGPNGSGKSTLLKTIYGLLKAFEGSIHLNGKDVTNLSIRERILMGMSYIPQDNQLFPFLSVKDNIKISGVIIGLEKALIEKRFLEVVEIFGEIKSHFDRPVVQLSGGQQKIVAIARSLMLNPQIILLDEPTAGLSPKIAQRIYEYISNLKREGKTLILTEQNVKEGINVADYVYVLEQGTVTNQGPKRAVEAQLESIVASWLLKK</sequence>
<evidence type="ECO:0000256" key="1">
    <source>
        <dbReference type="ARBA" id="ARBA00005417"/>
    </source>
</evidence>
<protein>
    <recommendedName>
        <fullName evidence="6">ABC transporter domain-containing protein</fullName>
    </recommendedName>
</protein>
<evidence type="ECO:0000256" key="4">
    <source>
        <dbReference type="ARBA" id="ARBA00022840"/>
    </source>
</evidence>
<dbReference type="InterPro" id="IPR003593">
    <property type="entry name" value="AAA+_ATPase"/>
</dbReference>
<dbReference type="InterPro" id="IPR003439">
    <property type="entry name" value="ABC_transporter-like_ATP-bd"/>
</dbReference>
<evidence type="ECO:0000313" key="7">
    <source>
        <dbReference type="EMBL" id="PSN85393.1"/>
    </source>
</evidence>
<dbReference type="InterPro" id="IPR052156">
    <property type="entry name" value="BCAA_Transport_ATP-bd_LivF"/>
</dbReference>
<proteinExistence type="inferred from homology"/>
<comment type="similarity">
    <text evidence="1">Belongs to the ABC transporter superfamily.</text>
</comment>
<dbReference type="SMART" id="SM00382">
    <property type="entry name" value="AAA"/>
    <property type="match status" value="1"/>
</dbReference>
<dbReference type="Proteomes" id="UP000240569">
    <property type="component" value="Unassembled WGS sequence"/>
</dbReference>
<evidence type="ECO:0000256" key="5">
    <source>
        <dbReference type="ARBA" id="ARBA00022970"/>
    </source>
</evidence>
<dbReference type="SUPFAM" id="SSF52540">
    <property type="entry name" value="P-loop containing nucleoside triphosphate hydrolases"/>
    <property type="match status" value="1"/>
</dbReference>
<organism evidence="7 8">
    <name type="scientific">Candidatus Marsarchaeota G1 archaeon BE_D</name>
    <dbReference type="NCBI Taxonomy" id="1978156"/>
    <lineage>
        <taxon>Archaea</taxon>
        <taxon>Candidatus Marsarchaeota</taxon>
        <taxon>Candidatus Marsarchaeota group 1</taxon>
    </lineage>
</organism>
<evidence type="ECO:0000256" key="2">
    <source>
        <dbReference type="ARBA" id="ARBA00022448"/>
    </source>
</evidence>
<dbReference type="EMBL" id="NEXD01000033">
    <property type="protein sequence ID" value="PSN85393.1"/>
    <property type="molecule type" value="Genomic_DNA"/>
</dbReference>
<gene>
    <name evidence="7" type="ORF">B9Q02_06540</name>
</gene>
<evidence type="ECO:0000256" key="3">
    <source>
        <dbReference type="ARBA" id="ARBA00022741"/>
    </source>
</evidence>
<comment type="caution">
    <text evidence="7">The sequence shown here is derived from an EMBL/GenBank/DDBJ whole genome shotgun (WGS) entry which is preliminary data.</text>
</comment>
<dbReference type="GO" id="GO:0005524">
    <property type="term" value="F:ATP binding"/>
    <property type="evidence" value="ECO:0007669"/>
    <property type="project" value="UniProtKB-KW"/>
</dbReference>
<dbReference type="GO" id="GO:0016887">
    <property type="term" value="F:ATP hydrolysis activity"/>
    <property type="evidence" value="ECO:0007669"/>
    <property type="project" value="InterPro"/>
</dbReference>
<name>A0A2R6AGG6_9ARCH</name>
<dbReference type="AlphaFoldDB" id="A0A2R6AGG6"/>
<keyword evidence="5" id="KW-0029">Amino-acid transport</keyword>
<keyword evidence="2" id="KW-0813">Transport</keyword>
<feature type="domain" description="ABC transporter" evidence="6">
    <location>
        <begin position="3"/>
        <end position="237"/>
    </location>
</feature>